<sequence length="154" mass="16608">MPEFDNASNHVHLAATFLLEDLRIRRFRYHLLRLNSVLTAADAEDLQELARQAFQKGAAADAADKIKERSDASPLARTIADITRTAALLSPGREKEELMGALMGAYLSTSGIQGVDRSLVACLGAIAGAITLKGKSIRDDLPEVPLSEYLSTAD</sequence>
<protein>
    <submittedName>
        <fullName evidence="1">Uncharacterized protein</fullName>
    </submittedName>
</protein>
<name>A0ABS1P970_9ACTN</name>
<proteinExistence type="predicted"/>
<dbReference type="Proteomes" id="UP000621386">
    <property type="component" value="Unassembled WGS sequence"/>
</dbReference>
<reference evidence="1 2" key="1">
    <citation type="submission" date="2021-01" db="EMBL/GenBank/DDBJ databases">
        <title>WGS of actinomycetes isolated from Thailand.</title>
        <authorList>
            <person name="Thawai C."/>
        </authorList>
    </citation>
    <scope>NUCLEOTIDE SEQUENCE [LARGE SCALE GENOMIC DNA]</scope>
    <source>
        <strain evidence="1 2">CH5-8</strain>
    </source>
</reference>
<evidence type="ECO:0000313" key="2">
    <source>
        <dbReference type="Proteomes" id="UP000621386"/>
    </source>
</evidence>
<comment type="caution">
    <text evidence="1">The sequence shown here is derived from an EMBL/GenBank/DDBJ whole genome shotgun (WGS) entry which is preliminary data.</text>
</comment>
<dbReference type="RefSeq" id="WP_201824161.1">
    <property type="nucleotide sequence ID" value="NZ_JAERRH010000015.1"/>
</dbReference>
<gene>
    <name evidence="1" type="ORF">JK361_30210</name>
</gene>
<organism evidence="1 2">
    <name type="scientific">Streptomyces musisoli</name>
    <dbReference type="NCBI Taxonomy" id="2802280"/>
    <lineage>
        <taxon>Bacteria</taxon>
        <taxon>Bacillati</taxon>
        <taxon>Actinomycetota</taxon>
        <taxon>Actinomycetes</taxon>
        <taxon>Kitasatosporales</taxon>
        <taxon>Streptomycetaceae</taxon>
        <taxon>Streptomyces</taxon>
    </lineage>
</organism>
<evidence type="ECO:0000313" key="1">
    <source>
        <dbReference type="EMBL" id="MBL1108809.1"/>
    </source>
</evidence>
<dbReference type="EMBL" id="JAERRH010000015">
    <property type="protein sequence ID" value="MBL1108809.1"/>
    <property type="molecule type" value="Genomic_DNA"/>
</dbReference>
<keyword evidence="2" id="KW-1185">Reference proteome</keyword>
<accession>A0ABS1P970</accession>